<dbReference type="EMBL" id="KN835410">
    <property type="protein sequence ID" value="KIK38120.1"/>
    <property type="molecule type" value="Genomic_DNA"/>
</dbReference>
<evidence type="ECO:0000313" key="1">
    <source>
        <dbReference type="EMBL" id="KIK38120.1"/>
    </source>
</evidence>
<reference evidence="2" key="2">
    <citation type="submission" date="2015-01" db="EMBL/GenBank/DDBJ databases">
        <title>Evolutionary Origins and Diversification of the Mycorrhizal Mutualists.</title>
        <authorList>
            <consortium name="DOE Joint Genome Institute"/>
            <consortium name="Mycorrhizal Genomics Consortium"/>
            <person name="Kohler A."/>
            <person name="Kuo A."/>
            <person name="Nagy L.G."/>
            <person name="Floudas D."/>
            <person name="Copeland A."/>
            <person name="Barry K.W."/>
            <person name="Cichocki N."/>
            <person name="Veneault-Fourrey C."/>
            <person name="LaButti K."/>
            <person name="Lindquist E.A."/>
            <person name="Lipzen A."/>
            <person name="Lundell T."/>
            <person name="Morin E."/>
            <person name="Murat C."/>
            <person name="Riley R."/>
            <person name="Ohm R."/>
            <person name="Sun H."/>
            <person name="Tunlid A."/>
            <person name="Henrissat B."/>
            <person name="Grigoriev I.V."/>
            <person name="Hibbett D.S."/>
            <person name="Martin F."/>
        </authorList>
    </citation>
    <scope>NUCLEOTIDE SEQUENCE [LARGE SCALE GENOMIC DNA]</scope>
    <source>
        <strain evidence="2">UH-Slu-Lm8-n1</strain>
    </source>
</reference>
<proteinExistence type="predicted"/>
<protein>
    <submittedName>
        <fullName evidence="1">Uncharacterized protein</fullName>
    </submittedName>
</protein>
<dbReference type="HOGENOM" id="CLU_2924255_0_0_1"/>
<gene>
    <name evidence="1" type="ORF">CY34DRAFT_809720</name>
</gene>
<keyword evidence="2" id="KW-1185">Reference proteome</keyword>
<dbReference type="Proteomes" id="UP000054485">
    <property type="component" value="Unassembled WGS sequence"/>
</dbReference>
<sequence>MDTRGLALRASTDPTDCIDALTFSAIFLPIDHLDEHCMCNTASISCLLVIDLGTHSIVVVR</sequence>
<dbReference type="AlphaFoldDB" id="A0A0C9ZKV1"/>
<reference evidence="1 2" key="1">
    <citation type="submission" date="2014-04" db="EMBL/GenBank/DDBJ databases">
        <authorList>
            <consortium name="DOE Joint Genome Institute"/>
            <person name="Kuo A."/>
            <person name="Ruytinx J."/>
            <person name="Rineau F."/>
            <person name="Colpaert J."/>
            <person name="Kohler A."/>
            <person name="Nagy L.G."/>
            <person name="Floudas D."/>
            <person name="Copeland A."/>
            <person name="Barry K.W."/>
            <person name="Cichocki N."/>
            <person name="Veneault-Fourrey C."/>
            <person name="LaButti K."/>
            <person name="Lindquist E.A."/>
            <person name="Lipzen A."/>
            <person name="Lundell T."/>
            <person name="Morin E."/>
            <person name="Murat C."/>
            <person name="Sun H."/>
            <person name="Tunlid A."/>
            <person name="Henrissat B."/>
            <person name="Grigoriev I.V."/>
            <person name="Hibbett D.S."/>
            <person name="Martin F."/>
            <person name="Nordberg H.P."/>
            <person name="Cantor M.N."/>
            <person name="Hua S.X."/>
        </authorList>
    </citation>
    <scope>NUCLEOTIDE SEQUENCE [LARGE SCALE GENOMIC DNA]</scope>
    <source>
        <strain evidence="1 2">UH-Slu-Lm8-n1</strain>
    </source>
</reference>
<organism evidence="1 2">
    <name type="scientific">Suillus luteus UH-Slu-Lm8-n1</name>
    <dbReference type="NCBI Taxonomy" id="930992"/>
    <lineage>
        <taxon>Eukaryota</taxon>
        <taxon>Fungi</taxon>
        <taxon>Dikarya</taxon>
        <taxon>Basidiomycota</taxon>
        <taxon>Agaricomycotina</taxon>
        <taxon>Agaricomycetes</taxon>
        <taxon>Agaricomycetidae</taxon>
        <taxon>Boletales</taxon>
        <taxon>Suillineae</taxon>
        <taxon>Suillaceae</taxon>
        <taxon>Suillus</taxon>
    </lineage>
</organism>
<evidence type="ECO:0000313" key="2">
    <source>
        <dbReference type="Proteomes" id="UP000054485"/>
    </source>
</evidence>
<accession>A0A0C9ZKV1</accession>
<dbReference type="InParanoid" id="A0A0C9ZKV1"/>
<name>A0A0C9ZKV1_9AGAM</name>